<reference evidence="2 3" key="2">
    <citation type="submission" date="2015-09" db="EMBL/GenBank/DDBJ databases">
        <title>Heavy metals and arsenic resistance mechanisms in polyextremophilic archaea of the family Ferroplasmaceae.</title>
        <authorList>
            <person name="Bulaev A.G."/>
            <person name="Kanygina A.V."/>
        </authorList>
    </citation>
    <scope>NUCLEOTIDE SEQUENCE [LARGE SCALE GENOMIC DNA]</scope>
    <source>
        <strain evidence="2 3">VT</strain>
    </source>
</reference>
<dbReference type="Proteomes" id="UP000050515">
    <property type="component" value="Unassembled WGS sequence"/>
</dbReference>
<dbReference type="PATRIC" id="fig|507754.4.peg.1126"/>
<dbReference type="EMBL" id="LJCQ01000096">
    <property type="protein sequence ID" value="KPV47307.1"/>
    <property type="molecule type" value="Genomic_DNA"/>
</dbReference>
<evidence type="ECO:0008006" key="5">
    <source>
        <dbReference type="Google" id="ProtNLM"/>
    </source>
</evidence>
<dbReference type="InterPro" id="IPR029063">
    <property type="entry name" value="SAM-dependent_MTases_sf"/>
</dbReference>
<evidence type="ECO:0000313" key="3">
    <source>
        <dbReference type="Proteomes" id="UP000050320"/>
    </source>
</evidence>
<dbReference type="SUPFAM" id="SSF53335">
    <property type="entry name" value="S-adenosyl-L-methionine-dependent methyltransferases"/>
    <property type="match status" value="1"/>
</dbReference>
<dbReference type="AlphaFoldDB" id="A0A0P9DBV1"/>
<protein>
    <recommendedName>
        <fullName evidence="5">Methyltransferase domain-containing protein</fullName>
    </recommendedName>
</protein>
<name>A0A0P9DBV1_9ARCH</name>
<evidence type="ECO:0000313" key="4">
    <source>
        <dbReference type="Proteomes" id="UP000050515"/>
    </source>
</evidence>
<accession>A0A0P9DBV1</accession>
<dbReference type="CDD" id="cd02440">
    <property type="entry name" value="AdoMet_MTases"/>
    <property type="match status" value="1"/>
</dbReference>
<sequence>MDEMMLMEDEAPLIAMSINKYIKKKGFNVSNVLDIPCGLGRISIEMIKFGYNLIGVDISDQLLNIAKSKSKIYKVDKKFQLYKADMYTDNLKKIINESPDLILNWWTSIGYKSQDDDINFFKMLHDLSHNGTIFMLETWHRNFILSHPIKRTWKQLKSGYVLIEYNISNFNSLIESNRKYYKLNNNSLEFEGQFNTKVILYDLSDLAKMLINTGWEVIDVMNNIENPSPFNPNNNGLVIVSKSI</sequence>
<dbReference type="Pfam" id="PF13489">
    <property type="entry name" value="Methyltransf_23"/>
    <property type="match status" value="1"/>
</dbReference>
<gene>
    <name evidence="2" type="ORF">AOG54_09075</name>
    <name evidence="1" type="ORF">SE19_01625</name>
</gene>
<keyword evidence="3" id="KW-1185">Reference proteome</keyword>
<evidence type="ECO:0000313" key="1">
    <source>
        <dbReference type="EMBL" id="KPV47307.1"/>
    </source>
</evidence>
<organism evidence="1 4">
    <name type="scientific">Acidiplasma aeolicum</name>
    <dbReference type="NCBI Taxonomy" id="507754"/>
    <lineage>
        <taxon>Archaea</taxon>
        <taxon>Methanobacteriati</taxon>
        <taxon>Thermoplasmatota</taxon>
        <taxon>Thermoplasmata</taxon>
        <taxon>Thermoplasmatales</taxon>
        <taxon>Ferroplasmaceae</taxon>
        <taxon>Acidiplasma</taxon>
    </lineage>
</organism>
<dbReference type="Proteomes" id="UP000050320">
    <property type="component" value="Unassembled WGS sequence"/>
</dbReference>
<reference evidence="1 4" key="1">
    <citation type="submission" date="2015-09" db="EMBL/GenBank/DDBJ databases">
        <title>Draft genome sequence of Acidiplasma aeolicum DSM 18409.</title>
        <authorList>
            <person name="Hemp J."/>
        </authorList>
    </citation>
    <scope>NUCLEOTIDE SEQUENCE [LARGE SCALE GENOMIC DNA]</scope>
    <source>
        <strain evidence="1 4">V</strain>
    </source>
</reference>
<dbReference type="EMBL" id="LKBG01000147">
    <property type="protein sequence ID" value="KQB35300.1"/>
    <property type="molecule type" value="Genomic_DNA"/>
</dbReference>
<dbReference type="Gene3D" id="2.20.25.110">
    <property type="entry name" value="S-adenosyl-L-methionine-dependent methyltransferases"/>
    <property type="match status" value="1"/>
</dbReference>
<evidence type="ECO:0000313" key="2">
    <source>
        <dbReference type="EMBL" id="KQB35300.1"/>
    </source>
</evidence>
<proteinExistence type="predicted"/>
<comment type="caution">
    <text evidence="1">The sequence shown here is derived from an EMBL/GenBank/DDBJ whole genome shotgun (WGS) entry which is preliminary data.</text>
</comment>
<dbReference type="Gene3D" id="3.40.50.150">
    <property type="entry name" value="Vaccinia Virus protein VP39"/>
    <property type="match status" value="1"/>
</dbReference>